<evidence type="ECO:0000256" key="1">
    <source>
        <dbReference type="ARBA" id="ARBA00010062"/>
    </source>
</evidence>
<sequence>MRKDFLDAGGRVDSIGRLGRIARIATGIALAGLLAACASVGFGPMMSEGGTTADASALPAVQGRTFGTGPTRVALLLPLSGDPALVSVGSSLSNAAQLGMKFIADSPNLTENITLVLKDSGDTAGGAAQAASQAVAEGASLILGPLRADQVTAVGGVARTAGIPVIGFSNNSGAAAPGVYLLNVLPEVEAKRALSFVHGKGKRAFAGIFPATDFGRIHEGAFRQAAADLGLNARAVYSFSNEAEARALVQQVAPLLQSRQIDTLFLPDRSTAPSFAVMLEEAGVPMGTVQIVGSADWNGDQAIMNTPFLSGALYPAVDETGYQALAGEYRALFGGEPHPLATISYTAVILANASALSQSTPKYDRAALTIAGGFNGRDGVFRFLPDGRSEYALVMKEIAIASARIVDGPKL</sequence>
<reference evidence="6 7" key="1">
    <citation type="submission" date="2016-11" db="EMBL/GenBank/DDBJ databases">
        <authorList>
            <person name="Jaros S."/>
            <person name="Januszkiewicz K."/>
            <person name="Wedrychowicz H."/>
        </authorList>
    </citation>
    <scope>NUCLEOTIDE SEQUENCE [LARGE SCALE GENOMIC DNA]</scope>
    <source>
        <strain evidence="6 7">ATCC 23634</strain>
    </source>
</reference>
<gene>
    <name evidence="6" type="ORF">SAMN02983003_2328</name>
</gene>
<keyword evidence="4" id="KW-0472">Membrane</keyword>
<feature type="transmembrane region" description="Helical" evidence="4">
    <location>
        <begin position="21"/>
        <end position="42"/>
    </location>
</feature>
<evidence type="ECO:0000313" key="6">
    <source>
        <dbReference type="EMBL" id="SFZ84999.1"/>
    </source>
</evidence>
<dbReference type="InterPro" id="IPR028081">
    <property type="entry name" value="Leu-bd"/>
</dbReference>
<keyword evidence="4" id="KW-1133">Transmembrane helix</keyword>
<dbReference type="PANTHER" id="PTHR30483:SF6">
    <property type="entry name" value="PERIPLASMIC BINDING PROTEIN OF ABC TRANSPORTER FOR NATURAL AMINO ACIDS"/>
    <property type="match status" value="1"/>
</dbReference>
<evidence type="ECO:0000256" key="2">
    <source>
        <dbReference type="ARBA" id="ARBA00022729"/>
    </source>
</evidence>
<keyword evidence="7" id="KW-1185">Reference proteome</keyword>
<name>A0A1K2HYG7_9HYPH</name>
<keyword evidence="3" id="KW-0029">Amino-acid transport</keyword>
<proteinExistence type="inferred from homology"/>
<dbReference type="Pfam" id="PF13458">
    <property type="entry name" value="Peripla_BP_6"/>
    <property type="match status" value="1"/>
</dbReference>
<organism evidence="6 7">
    <name type="scientific">Devosia enhydra</name>
    <dbReference type="NCBI Taxonomy" id="665118"/>
    <lineage>
        <taxon>Bacteria</taxon>
        <taxon>Pseudomonadati</taxon>
        <taxon>Pseudomonadota</taxon>
        <taxon>Alphaproteobacteria</taxon>
        <taxon>Hyphomicrobiales</taxon>
        <taxon>Devosiaceae</taxon>
        <taxon>Devosia</taxon>
    </lineage>
</organism>
<protein>
    <submittedName>
        <fullName evidence="6">Substrate-binding protein</fullName>
    </submittedName>
</protein>
<evidence type="ECO:0000256" key="3">
    <source>
        <dbReference type="ARBA" id="ARBA00022970"/>
    </source>
</evidence>
<keyword evidence="3" id="KW-0813">Transport</keyword>
<accession>A0A1K2HYG7</accession>
<feature type="domain" description="Leucine-binding protein" evidence="5">
    <location>
        <begin position="71"/>
        <end position="368"/>
    </location>
</feature>
<dbReference type="Gene3D" id="3.40.50.2300">
    <property type="match status" value="2"/>
</dbReference>
<dbReference type="AlphaFoldDB" id="A0A1K2HYG7"/>
<dbReference type="CDD" id="cd06339">
    <property type="entry name" value="PBP1_YraM_LppC_lipoprotein-like"/>
    <property type="match status" value="1"/>
</dbReference>
<comment type="similarity">
    <text evidence="1">Belongs to the leucine-binding protein family.</text>
</comment>
<evidence type="ECO:0000256" key="4">
    <source>
        <dbReference type="SAM" id="Phobius"/>
    </source>
</evidence>
<dbReference type="STRING" id="665118.SAMN02983003_2328"/>
<dbReference type="SUPFAM" id="SSF53822">
    <property type="entry name" value="Periplasmic binding protein-like I"/>
    <property type="match status" value="1"/>
</dbReference>
<dbReference type="PANTHER" id="PTHR30483">
    <property type="entry name" value="LEUCINE-SPECIFIC-BINDING PROTEIN"/>
    <property type="match status" value="1"/>
</dbReference>
<dbReference type="GO" id="GO:0006865">
    <property type="term" value="P:amino acid transport"/>
    <property type="evidence" value="ECO:0007669"/>
    <property type="project" value="UniProtKB-KW"/>
</dbReference>
<keyword evidence="4" id="KW-0812">Transmembrane</keyword>
<dbReference type="Proteomes" id="UP000183447">
    <property type="component" value="Unassembled WGS sequence"/>
</dbReference>
<dbReference type="InterPro" id="IPR051010">
    <property type="entry name" value="BCAA_transport"/>
</dbReference>
<evidence type="ECO:0000313" key="7">
    <source>
        <dbReference type="Proteomes" id="UP000183447"/>
    </source>
</evidence>
<dbReference type="InterPro" id="IPR028082">
    <property type="entry name" value="Peripla_BP_I"/>
</dbReference>
<keyword evidence="2" id="KW-0732">Signal</keyword>
<dbReference type="EMBL" id="FPKU01000002">
    <property type="protein sequence ID" value="SFZ84999.1"/>
    <property type="molecule type" value="Genomic_DNA"/>
</dbReference>
<evidence type="ECO:0000259" key="5">
    <source>
        <dbReference type="Pfam" id="PF13458"/>
    </source>
</evidence>